<organism evidence="6 7">
    <name type="scientific">Nitratireductor aestuarii</name>
    <dbReference type="NCBI Taxonomy" id="1735103"/>
    <lineage>
        <taxon>Bacteria</taxon>
        <taxon>Pseudomonadati</taxon>
        <taxon>Pseudomonadota</taxon>
        <taxon>Alphaproteobacteria</taxon>
        <taxon>Hyphomicrobiales</taxon>
        <taxon>Phyllobacteriaceae</taxon>
        <taxon>Nitratireductor</taxon>
    </lineage>
</organism>
<dbReference type="SUPFAM" id="SSF46785">
    <property type="entry name" value="Winged helix' DNA-binding domain"/>
    <property type="match status" value="1"/>
</dbReference>
<evidence type="ECO:0000256" key="1">
    <source>
        <dbReference type="ARBA" id="ARBA00009437"/>
    </source>
</evidence>
<evidence type="ECO:0000256" key="3">
    <source>
        <dbReference type="ARBA" id="ARBA00023125"/>
    </source>
</evidence>
<dbReference type="SUPFAM" id="SSF53850">
    <property type="entry name" value="Periplasmic binding protein-like II"/>
    <property type="match status" value="1"/>
</dbReference>
<keyword evidence="3" id="KW-0238">DNA-binding</keyword>
<name>A0A916S3C6_9HYPH</name>
<sequence length="303" mass="33075">MDRLATLELFVRIVERASFSAGAADLGISRPVATAAIKDLERRLGVRLLQRTTRHVQPTVEGWEYYRRCLSILAELEEADQNASGGVAGLLRVDAPGNLVRTILLPALPDFLAQHSGLTVHLGEGERYVDLVREGVDCVIRAGKLDDSDMIVRPLGVMQEITCASPDYLARHGTPKSPHDLEGHMMIGFVSSRTERVMPLEFTMGDGSMEVALPSRVLVTGADAYAAAARLGLGIVQAPRYRFDEDIAAGTVVEILGEYTPRPTPLSVLYPSNRQLPPRVRVFITWLVSILKPVFGDPPPDAS</sequence>
<dbReference type="Proteomes" id="UP000636264">
    <property type="component" value="Unassembled WGS sequence"/>
</dbReference>
<dbReference type="GO" id="GO:0043565">
    <property type="term" value="F:sequence-specific DNA binding"/>
    <property type="evidence" value="ECO:0007669"/>
    <property type="project" value="TreeGrafter"/>
</dbReference>
<protein>
    <submittedName>
        <fullName evidence="6">LysR family transcriptional regulator</fullName>
    </submittedName>
</protein>
<evidence type="ECO:0000313" key="6">
    <source>
        <dbReference type="EMBL" id="GGA81458.1"/>
    </source>
</evidence>
<gene>
    <name evidence="6" type="ORF">GCM10011385_39620</name>
</gene>
<dbReference type="FunFam" id="1.10.10.10:FF:000001">
    <property type="entry name" value="LysR family transcriptional regulator"/>
    <property type="match status" value="1"/>
</dbReference>
<evidence type="ECO:0000256" key="4">
    <source>
        <dbReference type="ARBA" id="ARBA00023163"/>
    </source>
</evidence>
<dbReference type="GO" id="GO:0003700">
    <property type="term" value="F:DNA-binding transcription factor activity"/>
    <property type="evidence" value="ECO:0007669"/>
    <property type="project" value="InterPro"/>
</dbReference>
<dbReference type="Gene3D" id="1.10.10.10">
    <property type="entry name" value="Winged helix-like DNA-binding domain superfamily/Winged helix DNA-binding domain"/>
    <property type="match status" value="1"/>
</dbReference>
<reference evidence="6" key="2">
    <citation type="submission" date="2020-09" db="EMBL/GenBank/DDBJ databases">
        <authorList>
            <person name="Sun Q."/>
            <person name="Zhou Y."/>
        </authorList>
    </citation>
    <scope>NUCLEOTIDE SEQUENCE</scope>
    <source>
        <strain evidence="6">CGMCC 1.15320</strain>
    </source>
</reference>
<dbReference type="PANTHER" id="PTHR30537:SF72">
    <property type="entry name" value="LYSR FAMILY TRANSCRIPTIONAL REGULATOR"/>
    <property type="match status" value="1"/>
</dbReference>
<keyword evidence="7" id="KW-1185">Reference proteome</keyword>
<dbReference type="Pfam" id="PF03466">
    <property type="entry name" value="LysR_substrate"/>
    <property type="match status" value="1"/>
</dbReference>
<proteinExistence type="inferred from homology"/>
<comment type="caution">
    <text evidence="6">The sequence shown here is derived from an EMBL/GenBank/DDBJ whole genome shotgun (WGS) entry which is preliminary data.</text>
</comment>
<dbReference type="InterPro" id="IPR036388">
    <property type="entry name" value="WH-like_DNA-bd_sf"/>
</dbReference>
<dbReference type="InterPro" id="IPR036390">
    <property type="entry name" value="WH_DNA-bd_sf"/>
</dbReference>
<keyword evidence="2" id="KW-0805">Transcription regulation</keyword>
<reference evidence="6" key="1">
    <citation type="journal article" date="2014" name="Int. J. Syst. Evol. Microbiol.">
        <title>Complete genome sequence of Corynebacterium casei LMG S-19264T (=DSM 44701T), isolated from a smear-ripened cheese.</title>
        <authorList>
            <consortium name="US DOE Joint Genome Institute (JGI-PGF)"/>
            <person name="Walter F."/>
            <person name="Albersmeier A."/>
            <person name="Kalinowski J."/>
            <person name="Ruckert C."/>
        </authorList>
    </citation>
    <scope>NUCLEOTIDE SEQUENCE</scope>
    <source>
        <strain evidence="6">CGMCC 1.15320</strain>
    </source>
</reference>
<evidence type="ECO:0000313" key="7">
    <source>
        <dbReference type="Proteomes" id="UP000636264"/>
    </source>
</evidence>
<dbReference type="InterPro" id="IPR058163">
    <property type="entry name" value="LysR-type_TF_proteobact-type"/>
</dbReference>
<evidence type="ECO:0000259" key="5">
    <source>
        <dbReference type="PROSITE" id="PS50931"/>
    </source>
</evidence>
<comment type="similarity">
    <text evidence="1">Belongs to the LysR transcriptional regulatory family.</text>
</comment>
<dbReference type="RefSeq" id="WP_188722857.1">
    <property type="nucleotide sequence ID" value="NZ_BMIF01000021.1"/>
</dbReference>
<dbReference type="PROSITE" id="PS50931">
    <property type="entry name" value="HTH_LYSR"/>
    <property type="match status" value="1"/>
</dbReference>
<feature type="domain" description="HTH lysR-type" evidence="5">
    <location>
        <begin position="1"/>
        <end position="59"/>
    </location>
</feature>
<keyword evidence="4" id="KW-0804">Transcription</keyword>
<dbReference type="InterPro" id="IPR000847">
    <property type="entry name" value="LysR_HTH_N"/>
</dbReference>
<dbReference type="PANTHER" id="PTHR30537">
    <property type="entry name" value="HTH-TYPE TRANSCRIPTIONAL REGULATOR"/>
    <property type="match status" value="1"/>
</dbReference>
<dbReference type="CDD" id="cd08472">
    <property type="entry name" value="PBP2_CrgA_like_3"/>
    <property type="match status" value="1"/>
</dbReference>
<evidence type="ECO:0000256" key="2">
    <source>
        <dbReference type="ARBA" id="ARBA00023015"/>
    </source>
</evidence>
<dbReference type="EMBL" id="BMIF01000021">
    <property type="protein sequence ID" value="GGA81458.1"/>
    <property type="molecule type" value="Genomic_DNA"/>
</dbReference>
<dbReference type="Pfam" id="PF00126">
    <property type="entry name" value="HTH_1"/>
    <property type="match status" value="1"/>
</dbReference>
<dbReference type="GO" id="GO:0006351">
    <property type="term" value="P:DNA-templated transcription"/>
    <property type="evidence" value="ECO:0007669"/>
    <property type="project" value="TreeGrafter"/>
</dbReference>
<dbReference type="AlphaFoldDB" id="A0A916S3C6"/>
<accession>A0A916S3C6</accession>
<dbReference type="Gene3D" id="3.40.190.290">
    <property type="match status" value="1"/>
</dbReference>
<dbReference type="InterPro" id="IPR005119">
    <property type="entry name" value="LysR_subst-bd"/>
</dbReference>